<comment type="subcellular location">
    <subcellularLocation>
        <location evidence="1">Cell membrane</location>
        <topology evidence="1">Multi-pass membrane protein</topology>
    </subcellularLocation>
</comment>
<dbReference type="InterPro" id="IPR036938">
    <property type="entry name" value="PAP2/HPO_sf"/>
</dbReference>
<dbReference type="SMART" id="SM00014">
    <property type="entry name" value="acidPPc"/>
    <property type="match status" value="1"/>
</dbReference>
<dbReference type="SUPFAM" id="SSF48317">
    <property type="entry name" value="Acid phosphatase/Vanadium-dependent haloperoxidase"/>
    <property type="match status" value="1"/>
</dbReference>
<comment type="similarity">
    <text evidence="2">Belongs to the DedA family.</text>
</comment>
<evidence type="ECO:0000256" key="5">
    <source>
        <dbReference type="ARBA" id="ARBA00022989"/>
    </source>
</evidence>
<dbReference type="InterPro" id="IPR025902">
    <property type="entry name" value="LssY-like-C_dom"/>
</dbReference>
<dbReference type="InterPro" id="IPR000326">
    <property type="entry name" value="PAP2/HPO"/>
</dbReference>
<dbReference type="PANTHER" id="PTHR30353">
    <property type="entry name" value="INNER MEMBRANE PROTEIN DEDA-RELATED"/>
    <property type="match status" value="1"/>
</dbReference>
<evidence type="ECO:0000259" key="8">
    <source>
        <dbReference type="SMART" id="SM00014"/>
    </source>
</evidence>
<keyword evidence="6 7" id="KW-0472">Membrane</keyword>
<feature type="transmembrane region" description="Helical" evidence="7">
    <location>
        <begin position="180"/>
        <end position="199"/>
    </location>
</feature>
<feature type="transmembrane region" description="Helical" evidence="7">
    <location>
        <begin position="44"/>
        <end position="71"/>
    </location>
</feature>
<evidence type="ECO:0000256" key="4">
    <source>
        <dbReference type="ARBA" id="ARBA00022692"/>
    </source>
</evidence>
<keyword evidence="5 7" id="KW-1133">Transmembrane helix</keyword>
<feature type="transmembrane region" description="Helical" evidence="7">
    <location>
        <begin position="304"/>
        <end position="329"/>
    </location>
</feature>
<evidence type="ECO:0000256" key="6">
    <source>
        <dbReference type="ARBA" id="ARBA00023136"/>
    </source>
</evidence>
<dbReference type="Pfam" id="PF14067">
    <property type="entry name" value="LssY_C"/>
    <property type="match status" value="1"/>
</dbReference>
<dbReference type="Pfam" id="PF01569">
    <property type="entry name" value="PAP2"/>
    <property type="match status" value="1"/>
</dbReference>
<evidence type="ECO:0000256" key="2">
    <source>
        <dbReference type="ARBA" id="ARBA00010792"/>
    </source>
</evidence>
<evidence type="ECO:0000256" key="3">
    <source>
        <dbReference type="ARBA" id="ARBA00022475"/>
    </source>
</evidence>
<feature type="transmembrane region" description="Helical" evidence="7">
    <location>
        <begin position="250"/>
        <end position="273"/>
    </location>
</feature>
<feature type="domain" description="Phosphatidic acid phosphatase type 2/haloperoxidase" evidence="8">
    <location>
        <begin position="337"/>
        <end position="448"/>
    </location>
</feature>
<evidence type="ECO:0000256" key="7">
    <source>
        <dbReference type="SAM" id="Phobius"/>
    </source>
</evidence>
<feature type="transmembrane region" description="Helical" evidence="7">
    <location>
        <begin position="407"/>
        <end position="427"/>
    </location>
</feature>
<keyword evidence="4 7" id="KW-0812">Transmembrane</keyword>
<keyword evidence="3" id="KW-1003">Cell membrane</keyword>
<feature type="transmembrane region" description="Helical" evidence="7">
    <location>
        <begin position="16"/>
        <end position="38"/>
    </location>
</feature>
<dbReference type="InterPro" id="IPR032816">
    <property type="entry name" value="VTT_dom"/>
</dbReference>
<dbReference type="EMBL" id="PFBW01000102">
    <property type="protein sequence ID" value="PIR77464.1"/>
    <property type="molecule type" value="Genomic_DNA"/>
</dbReference>
<dbReference type="Proteomes" id="UP000228528">
    <property type="component" value="Unassembled WGS sequence"/>
</dbReference>
<dbReference type="GO" id="GO:0005886">
    <property type="term" value="C:plasma membrane"/>
    <property type="evidence" value="ECO:0007669"/>
    <property type="project" value="UniProtKB-SubCell"/>
</dbReference>
<dbReference type="CDD" id="cd03392">
    <property type="entry name" value="PAP2_like_2"/>
    <property type="match status" value="1"/>
</dbReference>
<feature type="transmembrane region" description="Helical" evidence="7">
    <location>
        <begin position="336"/>
        <end position="353"/>
    </location>
</feature>
<proteinExistence type="inferred from homology"/>
<dbReference type="Pfam" id="PF09335">
    <property type="entry name" value="VTT_dom"/>
    <property type="match status" value="1"/>
</dbReference>
<protein>
    <submittedName>
        <fullName evidence="9">PA-phosphatase</fullName>
    </submittedName>
</protein>
<evidence type="ECO:0000313" key="9">
    <source>
        <dbReference type="EMBL" id="PIR77464.1"/>
    </source>
</evidence>
<dbReference type="Gene3D" id="1.20.144.10">
    <property type="entry name" value="Phosphatidic acid phosphatase type 2/haloperoxidase"/>
    <property type="match status" value="1"/>
</dbReference>
<sequence>MDIVHALLPTIEHIHIIGYWIALLLALSETFIGVGLFIPGSTALLFMGAMAAGGSFDIGDLIFFAVCGAVIGDNLNYFIGRLFGDTLYTKGFLFITPDHIKKARVFFDKHGAKSVFLGRFVPTFKEFTPLVAGILRMKRLSFTIWNILGAIGWSLVWILPGYFFAQSLNTAKLWLSRTEFLFFFLFLFFVLFYIVKYIFIRKGQKIFRFIRSLWRSVKVALGQNEEITTYKRKHPHLVLFIKKRLEKDVFWGRMATYLFVAFVYVLLLFGGVIEDVINSDTITAVDIRVSHLMLLFRDTELVNIFLWVTCLGKSTMVLLVTICALLIFWVIKKRQYIVPFIITVSGSIGFNYIGKWLFHRPRPEMAVYIEKSFSFPSGHATIAVALYGFLLYILLREVKTWKRKVNIFFVGILVIVLIGFSRLYLGVHYVSDVWSGYLLGFLWLIIGISITEYICRNTTLCRSQFITRRAKLAAWGIVGGVSLVYVFFAFHYTSTIVVSQGNTVDSTTVVSQPTDVFSSLQSRYTETLSGNQQEPINFIILAKDDTQFIELFNESGWKLADRIDLYSLIKIAGAAIYKNSYDTAPMTPSFWDTKTHDFGFEKPTQVDNVRQRHHARFWKTPYVTAQGDTLYVGTASFDQNLKWGITHQISPDIDTEREFLFTDIMQSGVSFQYTKEKTVDPILGTNFTGDQFFTDGDMYIITIVSDN</sequence>
<feature type="transmembrane region" description="Helical" evidence="7">
    <location>
        <begin position="373"/>
        <end position="395"/>
    </location>
</feature>
<feature type="transmembrane region" description="Helical" evidence="7">
    <location>
        <begin position="472"/>
        <end position="492"/>
    </location>
</feature>
<dbReference type="AlphaFoldDB" id="A0A2M6P189"/>
<dbReference type="InterPro" id="IPR032818">
    <property type="entry name" value="DedA-like"/>
</dbReference>
<evidence type="ECO:0000313" key="10">
    <source>
        <dbReference type="Proteomes" id="UP000228528"/>
    </source>
</evidence>
<organism evidence="9 10">
    <name type="scientific">Candidatus Magasanikbacteria bacterium CG10_big_fil_rev_8_21_14_0_10_38_6</name>
    <dbReference type="NCBI Taxonomy" id="1974647"/>
    <lineage>
        <taxon>Bacteria</taxon>
        <taxon>Candidatus Magasanikiibacteriota</taxon>
    </lineage>
</organism>
<gene>
    <name evidence="9" type="ORF">COU30_02315</name>
</gene>
<reference evidence="10" key="1">
    <citation type="submission" date="2017-09" db="EMBL/GenBank/DDBJ databases">
        <title>Depth-based differentiation of microbial function through sediment-hosted aquifers and enrichment of novel symbionts in the deep terrestrial subsurface.</title>
        <authorList>
            <person name="Probst A.J."/>
            <person name="Ladd B."/>
            <person name="Jarett J.K."/>
            <person name="Geller-Mcgrath D.E."/>
            <person name="Sieber C.M.K."/>
            <person name="Emerson J.B."/>
            <person name="Anantharaman K."/>
            <person name="Thomas B.C."/>
            <person name="Malmstrom R."/>
            <person name="Stieglmeier M."/>
            <person name="Klingl A."/>
            <person name="Woyke T."/>
            <person name="Ryan C.M."/>
            <person name="Banfield J.F."/>
        </authorList>
    </citation>
    <scope>NUCLEOTIDE SEQUENCE [LARGE SCALE GENOMIC DNA]</scope>
</reference>
<evidence type="ECO:0000256" key="1">
    <source>
        <dbReference type="ARBA" id="ARBA00004651"/>
    </source>
</evidence>
<comment type="caution">
    <text evidence="9">The sequence shown here is derived from an EMBL/GenBank/DDBJ whole genome shotgun (WGS) entry which is preliminary data.</text>
</comment>
<accession>A0A2M6P189</accession>
<feature type="transmembrane region" description="Helical" evidence="7">
    <location>
        <begin position="144"/>
        <end position="165"/>
    </location>
</feature>
<dbReference type="PANTHER" id="PTHR30353:SF15">
    <property type="entry name" value="INNER MEMBRANE PROTEIN YABI"/>
    <property type="match status" value="1"/>
</dbReference>
<name>A0A2M6P189_9BACT</name>
<feature type="transmembrane region" description="Helical" evidence="7">
    <location>
        <begin position="433"/>
        <end position="451"/>
    </location>
</feature>